<comment type="caution">
    <text evidence="1">The sequence shown here is derived from an EMBL/GenBank/DDBJ whole genome shotgun (WGS) entry which is preliminary data.</text>
</comment>
<organism evidence="1 2">
    <name type="scientific">Eumeta variegata</name>
    <name type="common">Bagworm moth</name>
    <name type="synonym">Eumeta japonica</name>
    <dbReference type="NCBI Taxonomy" id="151549"/>
    <lineage>
        <taxon>Eukaryota</taxon>
        <taxon>Metazoa</taxon>
        <taxon>Ecdysozoa</taxon>
        <taxon>Arthropoda</taxon>
        <taxon>Hexapoda</taxon>
        <taxon>Insecta</taxon>
        <taxon>Pterygota</taxon>
        <taxon>Neoptera</taxon>
        <taxon>Endopterygota</taxon>
        <taxon>Lepidoptera</taxon>
        <taxon>Glossata</taxon>
        <taxon>Ditrysia</taxon>
        <taxon>Tineoidea</taxon>
        <taxon>Psychidae</taxon>
        <taxon>Oiketicinae</taxon>
        <taxon>Eumeta</taxon>
    </lineage>
</organism>
<dbReference type="EMBL" id="BGZK01003291">
    <property type="protein sequence ID" value="GBO99628.1"/>
    <property type="molecule type" value="Genomic_DNA"/>
</dbReference>
<dbReference type="Proteomes" id="UP000299102">
    <property type="component" value="Unassembled WGS sequence"/>
</dbReference>
<dbReference type="AlphaFoldDB" id="A0A4C1SBT0"/>
<sequence length="111" mass="12492">MLTTVVVDATATSRTGSLLYCARNRASGLWFVPSSKLIGQLAFGQNLTRYHPVRRVESINRLQVTKAHTLFRRGIHRWVRANTVFEPVALYEYVTNLVDISSSRAASQTLL</sequence>
<protein>
    <submittedName>
        <fullName evidence="1">Uncharacterized protein</fullName>
    </submittedName>
</protein>
<accession>A0A4C1SBT0</accession>
<proteinExistence type="predicted"/>
<name>A0A4C1SBT0_EUMVA</name>
<gene>
    <name evidence="1" type="ORF">EVAR_69798_1</name>
</gene>
<evidence type="ECO:0000313" key="2">
    <source>
        <dbReference type="Proteomes" id="UP000299102"/>
    </source>
</evidence>
<keyword evidence="2" id="KW-1185">Reference proteome</keyword>
<evidence type="ECO:0000313" key="1">
    <source>
        <dbReference type="EMBL" id="GBO99628.1"/>
    </source>
</evidence>
<reference evidence="1 2" key="1">
    <citation type="journal article" date="2019" name="Commun. Biol.">
        <title>The bagworm genome reveals a unique fibroin gene that provides high tensile strength.</title>
        <authorList>
            <person name="Kono N."/>
            <person name="Nakamura H."/>
            <person name="Ohtoshi R."/>
            <person name="Tomita M."/>
            <person name="Numata K."/>
            <person name="Arakawa K."/>
        </authorList>
    </citation>
    <scope>NUCLEOTIDE SEQUENCE [LARGE SCALE GENOMIC DNA]</scope>
</reference>